<keyword evidence="3" id="KW-1185">Reference proteome</keyword>
<feature type="non-terminal residue" evidence="2">
    <location>
        <position position="110"/>
    </location>
</feature>
<gene>
    <name evidence="2" type="ORF">PoB_005133900</name>
</gene>
<name>A0AAV4C125_9GAST</name>
<evidence type="ECO:0000313" key="3">
    <source>
        <dbReference type="Proteomes" id="UP000735302"/>
    </source>
</evidence>
<protein>
    <submittedName>
        <fullName evidence="2">Uncharacterized protein</fullName>
    </submittedName>
</protein>
<comment type="caution">
    <text evidence="2">The sequence shown here is derived from an EMBL/GenBank/DDBJ whole genome shotgun (WGS) entry which is preliminary data.</text>
</comment>
<evidence type="ECO:0000313" key="2">
    <source>
        <dbReference type="EMBL" id="GFO24834.1"/>
    </source>
</evidence>
<dbReference type="AlphaFoldDB" id="A0AAV4C125"/>
<organism evidence="2 3">
    <name type="scientific">Plakobranchus ocellatus</name>
    <dbReference type="NCBI Taxonomy" id="259542"/>
    <lineage>
        <taxon>Eukaryota</taxon>
        <taxon>Metazoa</taxon>
        <taxon>Spiralia</taxon>
        <taxon>Lophotrochozoa</taxon>
        <taxon>Mollusca</taxon>
        <taxon>Gastropoda</taxon>
        <taxon>Heterobranchia</taxon>
        <taxon>Euthyneura</taxon>
        <taxon>Panpulmonata</taxon>
        <taxon>Sacoglossa</taxon>
        <taxon>Placobranchoidea</taxon>
        <taxon>Plakobranchidae</taxon>
        <taxon>Plakobranchus</taxon>
    </lineage>
</organism>
<reference evidence="2 3" key="1">
    <citation type="journal article" date="2021" name="Elife">
        <title>Chloroplast acquisition without the gene transfer in kleptoplastic sea slugs, Plakobranchus ocellatus.</title>
        <authorList>
            <person name="Maeda T."/>
            <person name="Takahashi S."/>
            <person name="Yoshida T."/>
            <person name="Shimamura S."/>
            <person name="Takaki Y."/>
            <person name="Nagai Y."/>
            <person name="Toyoda A."/>
            <person name="Suzuki Y."/>
            <person name="Arimoto A."/>
            <person name="Ishii H."/>
            <person name="Satoh N."/>
            <person name="Nishiyama T."/>
            <person name="Hasebe M."/>
            <person name="Maruyama T."/>
            <person name="Minagawa J."/>
            <person name="Obokata J."/>
            <person name="Shigenobu S."/>
        </authorList>
    </citation>
    <scope>NUCLEOTIDE SEQUENCE [LARGE SCALE GENOMIC DNA]</scope>
</reference>
<sequence>YVHSGPGPGRARHGLGSPVREKKSCTDQSLLKITATFPSVHSSPGPALVFRAVFAPVAQAGFSPVVRVLAAGSSPAPSWSTIHAFMDPGNRVRHGRVTYGRVRIRYARSL</sequence>
<proteinExistence type="predicted"/>
<evidence type="ECO:0000256" key="1">
    <source>
        <dbReference type="SAM" id="MobiDB-lite"/>
    </source>
</evidence>
<dbReference type="EMBL" id="BLXT01005659">
    <property type="protein sequence ID" value="GFO24834.1"/>
    <property type="molecule type" value="Genomic_DNA"/>
</dbReference>
<dbReference type="Proteomes" id="UP000735302">
    <property type="component" value="Unassembled WGS sequence"/>
</dbReference>
<feature type="region of interest" description="Disordered" evidence="1">
    <location>
        <begin position="1"/>
        <end position="22"/>
    </location>
</feature>
<feature type="non-terminal residue" evidence="2">
    <location>
        <position position="1"/>
    </location>
</feature>
<accession>A0AAV4C125</accession>